<dbReference type="PANTHER" id="PTHR37941">
    <property type="entry name" value="FUMARASE E-RELATED"/>
    <property type="match status" value="1"/>
</dbReference>
<sequence length="168" mass="18464">MHPEDLKYFSEFLQEFQKETDRGAALVGAALIDSRLERLLCAHFAEPKVAAELVTSGNAPLGAFSSRIKAAFALGLITSLEFGEAEVIRKIRNDFAHGVHGLSFTSQRLNDLCNNLKANTPDGARFNGNPRQLFINSVVLLSMALWYRPEHAASIKAKARGWPSQLAP</sequence>
<gene>
    <name evidence="1" type="ORF">NC595_08915</name>
</gene>
<keyword evidence="2" id="KW-1185">Reference proteome</keyword>
<accession>A0ABT1F9Z3</accession>
<dbReference type="Proteomes" id="UP001204615">
    <property type="component" value="Unassembled WGS sequence"/>
</dbReference>
<proteinExistence type="predicted"/>
<protein>
    <recommendedName>
        <fullName evidence="3">Mannitol repressor</fullName>
    </recommendedName>
</protein>
<evidence type="ECO:0008006" key="3">
    <source>
        <dbReference type="Google" id="ProtNLM"/>
    </source>
</evidence>
<dbReference type="Gene3D" id="1.20.120.330">
    <property type="entry name" value="Nucleotidyltransferases domain 2"/>
    <property type="match status" value="1"/>
</dbReference>
<organism evidence="1 2">
    <name type="scientific">Dyella lutea</name>
    <dbReference type="NCBI Taxonomy" id="2950441"/>
    <lineage>
        <taxon>Bacteria</taxon>
        <taxon>Pseudomonadati</taxon>
        <taxon>Pseudomonadota</taxon>
        <taxon>Gammaproteobacteria</taxon>
        <taxon>Lysobacterales</taxon>
        <taxon>Rhodanobacteraceae</taxon>
        <taxon>Dyella</taxon>
    </lineage>
</organism>
<dbReference type="SUPFAM" id="SSF158668">
    <property type="entry name" value="MtlR-like"/>
    <property type="match status" value="1"/>
</dbReference>
<evidence type="ECO:0000313" key="1">
    <source>
        <dbReference type="EMBL" id="MCP1374182.1"/>
    </source>
</evidence>
<evidence type="ECO:0000313" key="2">
    <source>
        <dbReference type="Proteomes" id="UP001204615"/>
    </source>
</evidence>
<reference evidence="1 2" key="1">
    <citation type="submission" date="2022-06" db="EMBL/GenBank/DDBJ databases">
        <title>Dyella sp. Sa strain:Sa Genome sequencing.</title>
        <authorList>
            <person name="Park S."/>
        </authorList>
    </citation>
    <scope>NUCLEOTIDE SEQUENCE [LARGE SCALE GENOMIC DNA]</scope>
    <source>
        <strain evidence="1 2">Sa</strain>
    </source>
</reference>
<dbReference type="Pfam" id="PF05068">
    <property type="entry name" value="MtlR"/>
    <property type="match status" value="1"/>
</dbReference>
<dbReference type="PANTHER" id="PTHR37941:SF1">
    <property type="entry name" value="FUMARASE E-RELATED"/>
    <property type="match status" value="1"/>
</dbReference>
<comment type="caution">
    <text evidence="1">The sequence shown here is derived from an EMBL/GenBank/DDBJ whole genome shotgun (WGS) entry which is preliminary data.</text>
</comment>
<dbReference type="EMBL" id="JAMZEK010000002">
    <property type="protein sequence ID" value="MCP1374182.1"/>
    <property type="molecule type" value="Genomic_DNA"/>
</dbReference>
<name>A0ABT1F9Z3_9GAMM</name>
<dbReference type="RefSeq" id="WP_253566005.1">
    <property type="nucleotide sequence ID" value="NZ_JAMZEK010000002.1"/>
</dbReference>
<dbReference type="InterPro" id="IPR007761">
    <property type="entry name" value="MtlR-like"/>
</dbReference>
<dbReference type="InterPro" id="IPR038026">
    <property type="entry name" value="MtlR-like_sf"/>
</dbReference>